<feature type="chain" id="PRO_5025331091" description="Extracellular membrane protein CFEM domain-containing protein" evidence="1">
    <location>
        <begin position="21"/>
        <end position="90"/>
    </location>
</feature>
<dbReference type="RefSeq" id="XP_033448030.1">
    <property type="nucleotide sequence ID" value="XM_033595781.1"/>
</dbReference>
<feature type="signal peptide" evidence="1">
    <location>
        <begin position="1"/>
        <end position="20"/>
    </location>
</feature>
<keyword evidence="1" id="KW-0732">Signal</keyword>
<dbReference type="EMBL" id="ML978971">
    <property type="protein sequence ID" value="KAF1927778.1"/>
    <property type="molecule type" value="Genomic_DNA"/>
</dbReference>
<sequence length="90" mass="9587">MRIIKVTFCLMALLAATAIAGRDKPEPKPKPSYNDCDIKLTKCAEDCEKEWKDPVAYAACAQHACACAVGKEEFCSGKSGIGGPGNLCFS</sequence>
<dbReference type="Proteomes" id="UP000800082">
    <property type="component" value="Unassembled WGS sequence"/>
</dbReference>
<protein>
    <recommendedName>
        <fullName evidence="4">Extracellular membrane protein CFEM domain-containing protein</fullName>
    </recommendedName>
</protein>
<evidence type="ECO:0000256" key="1">
    <source>
        <dbReference type="SAM" id="SignalP"/>
    </source>
</evidence>
<organism evidence="2 3">
    <name type="scientific">Didymella exigua CBS 183.55</name>
    <dbReference type="NCBI Taxonomy" id="1150837"/>
    <lineage>
        <taxon>Eukaryota</taxon>
        <taxon>Fungi</taxon>
        <taxon>Dikarya</taxon>
        <taxon>Ascomycota</taxon>
        <taxon>Pezizomycotina</taxon>
        <taxon>Dothideomycetes</taxon>
        <taxon>Pleosporomycetidae</taxon>
        <taxon>Pleosporales</taxon>
        <taxon>Pleosporineae</taxon>
        <taxon>Didymellaceae</taxon>
        <taxon>Didymella</taxon>
    </lineage>
</organism>
<evidence type="ECO:0008006" key="4">
    <source>
        <dbReference type="Google" id="ProtNLM"/>
    </source>
</evidence>
<dbReference type="GeneID" id="54353448"/>
<reference evidence="2" key="1">
    <citation type="journal article" date="2020" name="Stud. Mycol.">
        <title>101 Dothideomycetes genomes: a test case for predicting lifestyles and emergence of pathogens.</title>
        <authorList>
            <person name="Haridas S."/>
            <person name="Albert R."/>
            <person name="Binder M."/>
            <person name="Bloem J."/>
            <person name="Labutti K."/>
            <person name="Salamov A."/>
            <person name="Andreopoulos B."/>
            <person name="Baker S."/>
            <person name="Barry K."/>
            <person name="Bills G."/>
            <person name="Bluhm B."/>
            <person name="Cannon C."/>
            <person name="Castanera R."/>
            <person name="Culley D."/>
            <person name="Daum C."/>
            <person name="Ezra D."/>
            <person name="Gonzalez J."/>
            <person name="Henrissat B."/>
            <person name="Kuo A."/>
            <person name="Liang C."/>
            <person name="Lipzen A."/>
            <person name="Lutzoni F."/>
            <person name="Magnuson J."/>
            <person name="Mondo S."/>
            <person name="Nolan M."/>
            <person name="Ohm R."/>
            <person name="Pangilinan J."/>
            <person name="Park H.-J."/>
            <person name="Ramirez L."/>
            <person name="Alfaro M."/>
            <person name="Sun H."/>
            <person name="Tritt A."/>
            <person name="Yoshinaga Y."/>
            <person name="Zwiers L.-H."/>
            <person name="Turgeon B."/>
            <person name="Goodwin S."/>
            <person name="Spatafora J."/>
            <person name="Crous P."/>
            <person name="Grigoriev I."/>
        </authorList>
    </citation>
    <scope>NUCLEOTIDE SEQUENCE</scope>
    <source>
        <strain evidence="2">CBS 183.55</strain>
    </source>
</reference>
<keyword evidence="3" id="KW-1185">Reference proteome</keyword>
<gene>
    <name evidence="2" type="ORF">M421DRAFT_6032</name>
</gene>
<dbReference type="AlphaFoldDB" id="A0A6A5RKZ5"/>
<evidence type="ECO:0000313" key="2">
    <source>
        <dbReference type="EMBL" id="KAF1927778.1"/>
    </source>
</evidence>
<accession>A0A6A5RKZ5</accession>
<name>A0A6A5RKZ5_9PLEO</name>
<proteinExistence type="predicted"/>
<evidence type="ECO:0000313" key="3">
    <source>
        <dbReference type="Proteomes" id="UP000800082"/>
    </source>
</evidence>